<feature type="transmembrane region" description="Helical" evidence="1">
    <location>
        <begin position="12"/>
        <end position="30"/>
    </location>
</feature>
<keyword evidence="1" id="KW-0812">Transmembrane</keyword>
<dbReference type="Proteomes" id="UP000622653">
    <property type="component" value="Unassembled WGS sequence"/>
</dbReference>
<feature type="transmembrane region" description="Helical" evidence="1">
    <location>
        <begin position="308"/>
        <end position="327"/>
    </location>
</feature>
<feature type="transmembrane region" description="Helical" evidence="1">
    <location>
        <begin position="243"/>
        <end position="261"/>
    </location>
</feature>
<comment type="caution">
    <text evidence="3">The sequence shown here is derived from an EMBL/GenBank/DDBJ whole genome shotgun (WGS) entry which is preliminary data.</text>
</comment>
<name>A0A8J7G2W5_9BACL</name>
<dbReference type="PANTHER" id="PTHR30590:SF3">
    <property type="entry name" value="HYPOTHETICAL MEMBRANE SPANNING PROTEIN"/>
    <property type="match status" value="1"/>
</dbReference>
<feature type="transmembrane region" description="Helical" evidence="1">
    <location>
        <begin position="42"/>
        <end position="61"/>
    </location>
</feature>
<evidence type="ECO:0000259" key="2">
    <source>
        <dbReference type="Pfam" id="PF04235"/>
    </source>
</evidence>
<dbReference type="PANTHER" id="PTHR30590">
    <property type="entry name" value="INNER MEMBRANE PROTEIN"/>
    <property type="match status" value="1"/>
</dbReference>
<feature type="transmembrane region" description="Helical" evidence="1">
    <location>
        <begin position="100"/>
        <end position="116"/>
    </location>
</feature>
<dbReference type="InterPro" id="IPR052529">
    <property type="entry name" value="Bact_Transport_Assoc"/>
</dbReference>
<dbReference type="EMBL" id="JADKPV010000001">
    <property type="protein sequence ID" value="MBF4500492.1"/>
    <property type="molecule type" value="Genomic_DNA"/>
</dbReference>
<keyword evidence="4" id="KW-1185">Reference proteome</keyword>
<feature type="transmembrane region" description="Helical" evidence="1">
    <location>
        <begin position="339"/>
        <end position="360"/>
    </location>
</feature>
<accession>A0A8J7G2W5</accession>
<organism evidence="3 4">
    <name type="scientific">Savagea serpentis</name>
    <dbReference type="NCBI Taxonomy" id="2785297"/>
    <lineage>
        <taxon>Bacteria</taxon>
        <taxon>Bacillati</taxon>
        <taxon>Bacillota</taxon>
        <taxon>Bacilli</taxon>
        <taxon>Bacillales</taxon>
        <taxon>Caryophanaceae</taxon>
        <taxon>Savagea</taxon>
    </lineage>
</organism>
<feature type="transmembrane region" description="Helical" evidence="1">
    <location>
        <begin position="267"/>
        <end position="288"/>
    </location>
</feature>
<feature type="transmembrane region" description="Helical" evidence="1">
    <location>
        <begin position="73"/>
        <end position="94"/>
    </location>
</feature>
<keyword evidence="1" id="KW-1133">Transmembrane helix</keyword>
<sequence>MKRFRALDIARGVAIAGTLGTNIWIFTMSMEASFLSLLSSTLTNGKFLGLLTIMFGIGMQLKHDHLQKRGLPWYRIYIWAMVILFLDGLLHYIFVFEFDVLMSYAFVGILASFIITRPKKVIITVAILSLSLHLSNQFGWTNFPSVPYDMEDHDFIERTLTREEMNEQIRMEDAIAEGYVMFESDHTTYSEQVKDRLANFWMMRGEAVMIIPMNLALFLFGALLVQSGWVGFDERARRLQKRLLLLSGTLGIPLLIATYWSDALVSYERYIIAPIVSCFYLSVVVYWARTSIAPHIQRGFENIGKMALTCYIGQNIISSILFYNWGFGLAPLAKDWHTVVAWFGIVTFLMIFSTIWLRFFSRGPIELVWKKIESLAYPKQPSPTISQN</sequence>
<protein>
    <submittedName>
        <fullName evidence="3">DUF418 domain-containing protein</fullName>
    </submittedName>
</protein>
<feature type="domain" description="DUF418" evidence="2">
    <location>
        <begin position="225"/>
        <end position="372"/>
    </location>
</feature>
<evidence type="ECO:0000256" key="1">
    <source>
        <dbReference type="SAM" id="Phobius"/>
    </source>
</evidence>
<dbReference type="RefSeq" id="WP_194561928.1">
    <property type="nucleotide sequence ID" value="NZ_JADKPV010000001.1"/>
</dbReference>
<reference evidence="3" key="1">
    <citation type="submission" date="2020-11" db="EMBL/GenBank/DDBJ databases">
        <title>Multidrug resistant novel bacterium Savagea serpentis sp. nov., isolated from the scats of a vine snake (Ahaetulla nasuta).</title>
        <authorList>
            <person name="Venkata Ramana V."/>
            <person name="Vikas Patil S."/>
            <person name="Yogita Lugani V."/>
        </authorList>
    </citation>
    <scope>NUCLEOTIDE SEQUENCE</scope>
    <source>
        <strain evidence="3">SN6</strain>
    </source>
</reference>
<dbReference type="InterPro" id="IPR007349">
    <property type="entry name" value="DUF418"/>
</dbReference>
<feature type="transmembrane region" description="Helical" evidence="1">
    <location>
        <begin position="121"/>
        <end position="140"/>
    </location>
</feature>
<feature type="transmembrane region" description="Helical" evidence="1">
    <location>
        <begin position="207"/>
        <end position="231"/>
    </location>
</feature>
<gene>
    <name evidence="3" type="ORF">IRY55_03865</name>
</gene>
<dbReference type="Pfam" id="PF04235">
    <property type="entry name" value="DUF418"/>
    <property type="match status" value="1"/>
</dbReference>
<evidence type="ECO:0000313" key="4">
    <source>
        <dbReference type="Proteomes" id="UP000622653"/>
    </source>
</evidence>
<dbReference type="AlphaFoldDB" id="A0A8J7G2W5"/>
<proteinExistence type="predicted"/>
<keyword evidence="1" id="KW-0472">Membrane</keyword>
<evidence type="ECO:0000313" key="3">
    <source>
        <dbReference type="EMBL" id="MBF4500492.1"/>
    </source>
</evidence>